<dbReference type="GO" id="GO:0009793">
    <property type="term" value="P:embryo development ending in seed dormancy"/>
    <property type="evidence" value="ECO:0007669"/>
    <property type="project" value="TreeGrafter"/>
</dbReference>
<feature type="region of interest" description="Disordered" evidence="1">
    <location>
        <begin position="367"/>
        <end position="489"/>
    </location>
</feature>
<dbReference type="EMBL" id="JABFAF010000005">
    <property type="protein sequence ID" value="MBA0856338.1"/>
    <property type="molecule type" value="Genomic_DNA"/>
</dbReference>
<evidence type="ECO:0000256" key="1">
    <source>
        <dbReference type="SAM" id="MobiDB-lite"/>
    </source>
</evidence>
<dbReference type="PANTHER" id="PTHR32387:SF0">
    <property type="entry name" value="PROTEIN NO VEIN"/>
    <property type="match status" value="1"/>
</dbReference>
<dbReference type="NCBIfam" id="NF047352">
    <property type="entry name" value="P_loop_sacsin"/>
    <property type="match status" value="1"/>
</dbReference>
<dbReference type="InterPro" id="IPR052957">
    <property type="entry name" value="Auxin_embryo_med"/>
</dbReference>
<evidence type="ECO:0000259" key="3">
    <source>
        <dbReference type="Pfam" id="PF25794"/>
    </source>
</evidence>
<proteinExistence type="predicted"/>
<evidence type="ECO:0008006" key="6">
    <source>
        <dbReference type="Google" id="ProtNLM"/>
    </source>
</evidence>
<dbReference type="Pfam" id="PF25794">
    <property type="entry name" value="SACS"/>
    <property type="match status" value="1"/>
</dbReference>
<comment type="caution">
    <text evidence="4">The sequence shown here is derived from an EMBL/GenBank/DDBJ whole genome shotgun (WGS) entry which is preliminary data.</text>
</comment>
<dbReference type="InterPro" id="IPR024975">
    <property type="entry name" value="NOV_C"/>
</dbReference>
<dbReference type="GO" id="GO:0048364">
    <property type="term" value="P:root development"/>
    <property type="evidence" value="ECO:0007669"/>
    <property type="project" value="TreeGrafter"/>
</dbReference>
<dbReference type="SUPFAM" id="SSF55874">
    <property type="entry name" value="ATPase domain of HSP90 chaperone/DNA topoisomerase II/histidine kinase"/>
    <property type="match status" value="1"/>
</dbReference>
<feature type="region of interest" description="Disordered" evidence="1">
    <location>
        <begin position="1"/>
        <end position="32"/>
    </location>
</feature>
<feature type="compositionally biased region" description="Low complexity" evidence="1">
    <location>
        <begin position="456"/>
        <end position="465"/>
    </location>
</feature>
<dbReference type="GO" id="GO:0010305">
    <property type="term" value="P:leaf vascular tissue pattern formation"/>
    <property type="evidence" value="ECO:0007669"/>
    <property type="project" value="TreeGrafter"/>
</dbReference>
<accession>A0A7J9LC96</accession>
<gene>
    <name evidence="4" type="ORF">Goshw_026975</name>
</gene>
<keyword evidence="5" id="KW-1185">Reference proteome</keyword>
<feature type="compositionally biased region" description="Basic and acidic residues" evidence="1">
    <location>
        <begin position="379"/>
        <end position="389"/>
    </location>
</feature>
<dbReference type="InterPro" id="IPR036890">
    <property type="entry name" value="HATPase_C_sf"/>
</dbReference>
<dbReference type="Gene3D" id="3.30.565.10">
    <property type="entry name" value="Histidine kinase-like ATPase, C-terminal domain"/>
    <property type="match status" value="1"/>
</dbReference>
<feature type="compositionally biased region" description="Low complexity" evidence="1">
    <location>
        <begin position="399"/>
        <end position="410"/>
    </location>
</feature>
<reference evidence="4 5" key="1">
    <citation type="journal article" date="2019" name="Genome Biol. Evol.">
        <title>Insights into the evolution of the New World diploid cottons (Gossypium, subgenus Houzingenia) based on genome sequencing.</title>
        <authorList>
            <person name="Grover C.E."/>
            <person name="Arick M.A. 2nd"/>
            <person name="Thrash A."/>
            <person name="Conover J.L."/>
            <person name="Sanders W.S."/>
            <person name="Peterson D.G."/>
            <person name="Frelichowski J.E."/>
            <person name="Scheffler J.A."/>
            <person name="Scheffler B.E."/>
            <person name="Wendel J.F."/>
        </authorList>
    </citation>
    <scope>NUCLEOTIDE SEQUENCE [LARGE SCALE GENOMIC DNA]</scope>
    <source>
        <strain evidence="4">1</strain>
        <tissue evidence="4">Leaf</tissue>
    </source>
</reference>
<dbReference type="Pfam" id="PF13020">
    <property type="entry name" value="NOV_C"/>
    <property type="match status" value="1"/>
</dbReference>
<organism evidence="4 5">
    <name type="scientific">Gossypium schwendimanii</name>
    <name type="common">Cotton</name>
    <dbReference type="NCBI Taxonomy" id="34291"/>
    <lineage>
        <taxon>Eukaryota</taxon>
        <taxon>Viridiplantae</taxon>
        <taxon>Streptophyta</taxon>
        <taxon>Embryophyta</taxon>
        <taxon>Tracheophyta</taxon>
        <taxon>Spermatophyta</taxon>
        <taxon>Magnoliopsida</taxon>
        <taxon>eudicotyledons</taxon>
        <taxon>Gunneridae</taxon>
        <taxon>Pentapetalae</taxon>
        <taxon>rosids</taxon>
        <taxon>malvids</taxon>
        <taxon>Malvales</taxon>
        <taxon>Malvaceae</taxon>
        <taxon>Malvoideae</taxon>
        <taxon>Gossypium</taxon>
    </lineage>
</organism>
<name>A0A7J9LC96_GOSSC</name>
<feature type="compositionally biased region" description="Basic residues" evidence="1">
    <location>
        <begin position="1"/>
        <end position="11"/>
    </location>
</feature>
<dbReference type="GO" id="GO:0005634">
    <property type="term" value="C:nucleus"/>
    <property type="evidence" value="ECO:0007669"/>
    <property type="project" value="TreeGrafter"/>
</dbReference>
<feature type="compositionally biased region" description="Low complexity" evidence="1">
    <location>
        <begin position="73"/>
        <end position="95"/>
    </location>
</feature>
<feature type="region of interest" description="Disordered" evidence="1">
    <location>
        <begin position="2502"/>
        <end position="2526"/>
    </location>
</feature>
<dbReference type="Proteomes" id="UP000593576">
    <property type="component" value="Unassembled WGS sequence"/>
</dbReference>
<feature type="compositionally biased region" description="Polar residues" evidence="1">
    <location>
        <begin position="2502"/>
        <end position="2511"/>
    </location>
</feature>
<feature type="domain" description="Protein NO VEIN C-terminal" evidence="2">
    <location>
        <begin position="2684"/>
        <end position="2769"/>
    </location>
</feature>
<feature type="compositionally biased region" description="Pro residues" evidence="1">
    <location>
        <begin position="12"/>
        <end position="26"/>
    </location>
</feature>
<feature type="compositionally biased region" description="Polar residues" evidence="1">
    <location>
        <begin position="474"/>
        <end position="489"/>
    </location>
</feature>
<dbReference type="InterPro" id="IPR058210">
    <property type="entry name" value="SACS/Nov_dom"/>
</dbReference>
<feature type="compositionally biased region" description="Basic and acidic residues" evidence="1">
    <location>
        <begin position="419"/>
        <end position="430"/>
    </location>
</feature>
<protein>
    <recommendedName>
        <fullName evidence="6">Protein NO VEIN C-terminal domain-containing protein</fullName>
    </recommendedName>
</protein>
<dbReference type="OrthoDB" id="1262810at2759"/>
<dbReference type="PANTHER" id="PTHR32387">
    <property type="entry name" value="WU:FJ29H11"/>
    <property type="match status" value="1"/>
</dbReference>
<evidence type="ECO:0000313" key="4">
    <source>
        <dbReference type="EMBL" id="MBA0856338.1"/>
    </source>
</evidence>
<feature type="region of interest" description="Disordered" evidence="1">
    <location>
        <begin position="73"/>
        <end position="112"/>
    </location>
</feature>
<feature type="domain" description="Sacsin/Nov" evidence="3">
    <location>
        <begin position="1227"/>
        <end position="1324"/>
    </location>
</feature>
<evidence type="ECO:0000313" key="5">
    <source>
        <dbReference type="Proteomes" id="UP000593576"/>
    </source>
</evidence>
<evidence type="ECO:0000259" key="2">
    <source>
        <dbReference type="Pfam" id="PF13020"/>
    </source>
</evidence>
<sequence length="2804" mass="314979">MRGRHNGHRPFRPPGGHPPSQPPFEPSNPNFALQDPNVLQFLQALITPVQPNFALQQSPNNFFFQNSNAYSLPQNSIIPQPQPQQVNNPSSSQSQLHNHRGSAASGQVPKEVQERANQAVNQAWRELIATGNSVTAWKVSEAALVALQADSWSSLGLDMQGIPSLQRLMAIEGRVITIHRLYIFYIHTCLIHVSAFIQCFAGVRRITTLYELDLAICENEGVRTYEKLELGPLLRHPLILRYFSVKNCTEVFKITSEDIIAHIHEFIDGHKNQEILIDEFLEFVADKQAATSKEKLGVRIRSLAMYTSFIKKAEGKRDFEVKKCQKGLKLRKHGKGLKLKERYMNISQQVESFMSVHKDFCGKHIRFDSSSTEEEDASDSAHEHERNDNDEGSDSELPSEVISSSDRVSSCPYPSAAEELIRLGLKDRMPKPSPATASSKRNDWTGPYKRKRKIDSPSPSISRPPKLSRRDGLNQATIPNENGNQSKDLSSLDEADILLSNNLMKTFITTWKEACREHTMEEVLQRMLCFYSSTAQKRKKMKSMLSSYPFIGLLNVAVSLICLADCNHPIPNANLAESLLCALLLRWYNSPSTFGVPVTALMLPVTSIKKGMWDSMYDTIQGVRKLELTTTSDNCSEYESIDVEPSEKDALIPTSIDCVTVEDVIKKINAYFKHNQEIGKSLKEQKLVLLKKLFNCESWLAEQFYVKDFKSLGLGEFFMFLERHASLLPIELHKLLAAEICEKSPLEVCILQHLLIAFISQASYNLQDNQILTKEVINKLLMKQCPLFNFKVKENGSMEDFLEFVEKSKNDISSKCVIFSASLLGMCHDGHSLAYDENYSSETSVQNLRKVKSAASTDAMAVLLRAPMLTDLYSWSHWDVLFAPSLGSLILWLFNEVRAKELLCLVTKDGKVVRIDQSATIDSFLEAALKGSAFETALMLLSLCSITGGIKHLPLALLKHHAQMAFEVLLKNQMENIEANDYQNSIMNGKAPFRPKFREDVSVGNSANGLLINLIEMKKAASHASRFFLDCLCYLPSEFHGCAADILLHGMRAVIKNCPSAILSACNELNQRVMLHELGFSLGIVEWIQDYHVFCSTDVSNLFLSSEGLGMKTSMSELKTRSNFLQNAIDRPSYAEKEMIVSDRTDKKAEVCDTISCEEVSAERMGYKNRERSSEVDEQTDAALVIESIRRDEFGLDPSLSSVESSLLKKQHARLGRALHCLSQELYSQDSHFLLELVQNADDNVYSENEEPTLAFIVQESGIIVLNNEQGFSAQNIRALCDVGSSTKKGCSGYIGKKGIGFKSVFRVTDAPEIHSNGFHVKFDISDGQIGFVLPTLVPPCNVDSFKMLLGGDTSQLDNKCWNTCIVLPFRSVTSKGNDMNNIVSMFSDLNPSLLLFLHRLQCIVFRNMLNDSFVIMRKEIVGNGIVKVSCGVENMTWFVASQKLQADFIHRDVQITEISIAFTLLETDCGCYGPFLDQQPVFAFLPLRTYGLKFILQGDFVLPSSREEVDVDSPWNQWLLSEYPSLFVSAERSFCSLPCFRENPGKAVSVYMSFVPLVGEVHGFFSSLPRMIISKLRMSNCLILEGDKSKWVPSCKVLRGWTESARKLCPDSLLHDHLGLGYLDRDIILSDALARALGIQDYGPEVLVQIISSLCKRGNGLKPMGLAWISSWLNEFYAISFQSSGQASMNCEIETVLVETLRKTPFIPVSDGTFTSVDEGTIWLHSDVINTVFEGDLGLEAFPTLYAKLRFVSPALFSETAVSISSIGNITSVLHNIGVQQLSAHEIIKVHILPDMSDERVKTSDKNLMIDYLCFVMIHLQSSCPSCRVEREYIISELRNKAFILTNYGFKRPVDVSVHLSKEFENPVNINRLINGVDLKWHEVDKTYLKHPASRLLSSGLKKWREFFLEIGVTDFVQVVQLDKSFVDMSHTVLQSLSSDWDLISHGSVVKDWESYELVQLLSLLSGSGNREGCKYLLEVLDEFWDVHFSEKAIGCCNFKSGTDIKTFRSSFLCKICEIPWVVSSMDDKLHYPKELFHDCDAVHAILGACAPYAVPKVRNGKLVKDIGFRTEVTIDDALKILKLWRSNSSFKASVSQMSRLYTFIWSEVRNSRKEIAEEFHAASSIFVPYKLASRPDDVVSGLFLSSKEVYWHDSTGAMDETYNHSQSGSSENQCPLNRTLSNIYPGLHDFFVNECKVPEKPSFCNYLDILLQLSAVTLPSQAAHAVFQVFLKWADALKSGLLSTEDIHHMKECLNKSEYTVLPTVLDKWVSLHPSFGLVCWCDDEKLKKRFKHLDNIDFLYFGTLNDIERELLQTKVSILIRTFGIPVLSEVVTREAIYSKRADGRFKASLVNWALPFAQRYLYSVHLDKYIQLKQSGFSNISDLQIVVVDELYYRNVIKSCGIVSKKKFQCTCLLQGNILYTTPESDSHAVYMELSCLLFDGAPDLHLANFLHMVTTMAISGSNEEQTEFFILNSQRMPKLPDEEPVWSLSSVTSEAESNEFLESSATTEEKEQPTSKSKKMSGIYSNWPPVDWKTAPGLSKRQAPISQPINGSKHIDSHTSSDGPVAIDTDMFLEDNTETTLPVPILPDSESLDHQYGNTTNPTGSGVRTAFGTVDSGARIAFDPVDLGLVSENLQVVSLEFTKRNQLNTGFVSSEFSQRDQLLTGTPNTAQALLTGKLGELAAFKYFTGTSGKKVKWVNKDNETGLPYDLVVEDERGNIEYVEVKATKSARKDWFNISTREWQFAAEKGDSFSIAHVFLLSEKDAKIAVYTNPIKLCQLGKLQLVVLMPRQRKDSTIVS</sequence>